<organism evidence="3 4">
    <name type="scientific">Adhaeribacter swui</name>
    <dbReference type="NCBI Taxonomy" id="2086471"/>
    <lineage>
        <taxon>Bacteria</taxon>
        <taxon>Pseudomonadati</taxon>
        <taxon>Bacteroidota</taxon>
        <taxon>Cytophagia</taxon>
        <taxon>Cytophagales</taxon>
        <taxon>Hymenobacteraceae</taxon>
        <taxon>Adhaeribacter</taxon>
    </lineage>
</organism>
<evidence type="ECO:0000313" key="3">
    <source>
        <dbReference type="EMBL" id="QNF34796.1"/>
    </source>
</evidence>
<accession>A0A7G7GCB2</accession>
<name>A0A7G7GCB2_9BACT</name>
<dbReference type="KEGG" id="aswu:HUW51_19450"/>
<feature type="chain" id="PRO_5028935382" evidence="1">
    <location>
        <begin position="23"/>
        <end position="189"/>
    </location>
</feature>
<sequence length="189" mass="20311">MKKALFLSLLALLVLSLTTVKAQTSGFNVGIKAGVNYTKMPADLNEVSNESGKAGYTVGIFARMGDALFIQPEVNFTTVASKYAITSQSYHPKIKQVNVPVLVGYKLINSDALNFRVAVGPDFGYTLNKPDAPAGFDYKRVNVGGAINAGIDIGNITLDARYSRGFTNINKDLDAKANTYSLAVGFKIF</sequence>
<proteinExistence type="predicted"/>
<dbReference type="InterPro" id="IPR025665">
    <property type="entry name" value="Beta-barrel_OMP_2"/>
</dbReference>
<dbReference type="Proteomes" id="UP000515237">
    <property type="component" value="Chromosome"/>
</dbReference>
<dbReference type="SUPFAM" id="SSF56925">
    <property type="entry name" value="OMPA-like"/>
    <property type="match status" value="1"/>
</dbReference>
<protein>
    <submittedName>
        <fullName evidence="3">PorT family protein</fullName>
    </submittedName>
</protein>
<dbReference type="RefSeq" id="WP_185271290.1">
    <property type="nucleotide sequence ID" value="NZ_CP055156.1"/>
</dbReference>
<reference evidence="3 4" key="1">
    <citation type="journal article" date="2018" name="Int. J. Syst. Evol. Microbiol.">
        <title>Adhaeribacter swui sp. nov., isolated from wet mud.</title>
        <authorList>
            <person name="Kim D.U."/>
            <person name="Kim K.W."/>
            <person name="Kang M.S."/>
            <person name="Kim J.Y."/>
            <person name="Jang J.H."/>
            <person name="Kim M.K."/>
        </authorList>
    </citation>
    <scope>NUCLEOTIDE SEQUENCE [LARGE SCALE GENOMIC DNA]</scope>
    <source>
        <strain evidence="3 4">KCTC 52873</strain>
    </source>
</reference>
<keyword evidence="4" id="KW-1185">Reference proteome</keyword>
<dbReference type="Pfam" id="PF13568">
    <property type="entry name" value="OMP_b-brl_2"/>
    <property type="match status" value="1"/>
</dbReference>
<evidence type="ECO:0000259" key="2">
    <source>
        <dbReference type="Pfam" id="PF13568"/>
    </source>
</evidence>
<dbReference type="EMBL" id="CP055156">
    <property type="protein sequence ID" value="QNF34796.1"/>
    <property type="molecule type" value="Genomic_DNA"/>
</dbReference>
<keyword evidence="1" id="KW-0732">Signal</keyword>
<evidence type="ECO:0000313" key="4">
    <source>
        <dbReference type="Proteomes" id="UP000515237"/>
    </source>
</evidence>
<dbReference type="InterPro" id="IPR011250">
    <property type="entry name" value="OMP/PagP_B-barrel"/>
</dbReference>
<gene>
    <name evidence="3" type="ORF">HUW51_19450</name>
</gene>
<dbReference type="AlphaFoldDB" id="A0A7G7GCB2"/>
<evidence type="ECO:0000256" key="1">
    <source>
        <dbReference type="SAM" id="SignalP"/>
    </source>
</evidence>
<feature type="signal peptide" evidence="1">
    <location>
        <begin position="1"/>
        <end position="22"/>
    </location>
</feature>
<feature type="domain" description="Outer membrane protein beta-barrel" evidence="2">
    <location>
        <begin position="22"/>
        <end position="169"/>
    </location>
</feature>